<dbReference type="SUPFAM" id="SSF81383">
    <property type="entry name" value="F-box domain"/>
    <property type="match status" value="1"/>
</dbReference>
<dbReference type="InterPro" id="IPR001810">
    <property type="entry name" value="F-box_dom"/>
</dbReference>
<gene>
    <name evidence="3" type="ORF">EXIGLDRAFT_729453</name>
</gene>
<evidence type="ECO:0000259" key="2">
    <source>
        <dbReference type="PROSITE" id="PS50181"/>
    </source>
</evidence>
<reference evidence="3 4" key="1">
    <citation type="journal article" date="2016" name="Mol. Biol. Evol.">
        <title>Comparative Genomics of Early-Diverging Mushroom-Forming Fungi Provides Insights into the Origins of Lignocellulose Decay Capabilities.</title>
        <authorList>
            <person name="Nagy L.G."/>
            <person name="Riley R."/>
            <person name="Tritt A."/>
            <person name="Adam C."/>
            <person name="Daum C."/>
            <person name="Floudas D."/>
            <person name="Sun H."/>
            <person name="Yadav J.S."/>
            <person name="Pangilinan J."/>
            <person name="Larsson K.H."/>
            <person name="Matsuura K."/>
            <person name="Barry K."/>
            <person name="Labutti K."/>
            <person name="Kuo R."/>
            <person name="Ohm R.A."/>
            <person name="Bhattacharya S.S."/>
            <person name="Shirouzu T."/>
            <person name="Yoshinaga Y."/>
            <person name="Martin F.M."/>
            <person name="Grigoriev I.V."/>
            <person name="Hibbett D.S."/>
        </authorList>
    </citation>
    <scope>NUCLEOTIDE SEQUENCE [LARGE SCALE GENOMIC DNA]</scope>
    <source>
        <strain evidence="3 4">HHB12029</strain>
    </source>
</reference>
<name>A0A165LJT3_EXIGL</name>
<dbReference type="Gene3D" id="1.20.1280.50">
    <property type="match status" value="1"/>
</dbReference>
<dbReference type="InterPro" id="IPR036047">
    <property type="entry name" value="F-box-like_dom_sf"/>
</dbReference>
<evidence type="ECO:0000313" key="4">
    <source>
        <dbReference type="Proteomes" id="UP000077266"/>
    </source>
</evidence>
<dbReference type="Pfam" id="PF12937">
    <property type="entry name" value="F-box-like"/>
    <property type="match status" value="1"/>
</dbReference>
<feature type="domain" description="F-box" evidence="2">
    <location>
        <begin position="17"/>
        <end position="69"/>
    </location>
</feature>
<keyword evidence="4" id="KW-1185">Reference proteome</keyword>
<evidence type="ECO:0000313" key="3">
    <source>
        <dbReference type="EMBL" id="KZV97944.1"/>
    </source>
</evidence>
<feature type="compositionally biased region" description="Polar residues" evidence="1">
    <location>
        <begin position="1"/>
        <end position="12"/>
    </location>
</feature>
<dbReference type="PROSITE" id="PS50181">
    <property type="entry name" value="FBOX"/>
    <property type="match status" value="1"/>
</dbReference>
<feature type="region of interest" description="Disordered" evidence="1">
    <location>
        <begin position="1"/>
        <end position="21"/>
    </location>
</feature>
<proteinExistence type="predicted"/>
<dbReference type="AlphaFoldDB" id="A0A165LJT3"/>
<accession>A0A165LJT3</accession>
<evidence type="ECO:0000256" key="1">
    <source>
        <dbReference type="SAM" id="MobiDB-lite"/>
    </source>
</evidence>
<dbReference type="EMBL" id="KV425924">
    <property type="protein sequence ID" value="KZV97944.1"/>
    <property type="molecule type" value="Genomic_DNA"/>
</dbReference>
<dbReference type="InParanoid" id="A0A165LJT3"/>
<organism evidence="3 4">
    <name type="scientific">Exidia glandulosa HHB12029</name>
    <dbReference type="NCBI Taxonomy" id="1314781"/>
    <lineage>
        <taxon>Eukaryota</taxon>
        <taxon>Fungi</taxon>
        <taxon>Dikarya</taxon>
        <taxon>Basidiomycota</taxon>
        <taxon>Agaricomycotina</taxon>
        <taxon>Agaricomycetes</taxon>
        <taxon>Auriculariales</taxon>
        <taxon>Exidiaceae</taxon>
        <taxon>Exidia</taxon>
    </lineage>
</organism>
<dbReference type="OrthoDB" id="2746920at2759"/>
<sequence length="228" mass="25567">MGTDSSPHSSPETPVPRAHASSLPDELLIRIFSQLNDRDWYSGAACITSIAPVCRRWLPAATQALYSTLRFDTFNMEYCLRLAQTLLNAPHLRQLVRTLHIYISSGADAPTVERLLGWTALVPPEPGFHFLKFNLHSDDSFATVLLARAPALRAVREMVLYGATTESLVAIPYRLERLTLELEIETAPLPLPPLVYLQSLKNTASHVVFEHALRNLRTLELMHMDLTV</sequence>
<protein>
    <recommendedName>
        <fullName evidence="2">F-box domain-containing protein</fullName>
    </recommendedName>
</protein>
<dbReference type="Proteomes" id="UP000077266">
    <property type="component" value="Unassembled WGS sequence"/>
</dbReference>